<feature type="binding site" evidence="4">
    <location>
        <position position="92"/>
    </location>
    <ligand>
        <name>a divalent metal cation</name>
        <dbReference type="ChEBI" id="CHEBI:60240"/>
        <label>1</label>
    </ligand>
</feature>
<feature type="binding site" evidence="4">
    <location>
        <position position="6"/>
    </location>
    <ligand>
        <name>a divalent metal cation</name>
        <dbReference type="ChEBI" id="CHEBI:60240"/>
        <label>1</label>
    </ligand>
</feature>
<dbReference type="Gene3D" id="3.20.20.140">
    <property type="entry name" value="Metal-dependent hydrolases"/>
    <property type="match status" value="1"/>
</dbReference>
<dbReference type="GO" id="GO:0004536">
    <property type="term" value="F:DNA nuclease activity"/>
    <property type="evidence" value="ECO:0007669"/>
    <property type="project" value="InterPro"/>
</dbReference>
<dbReference type="OrthoDB" id="9810005at2"/>
<comment type="similarity">
    <text evidence="1">Belongs to the metallo-dependent hydrolases superfamily. TatD-type hydrolase family.</text>
</comment>
<dbReference type="CDD" id="cd01310">
    <property type="entry name" value="TatD_DNAse"/>
    <property type="match status" value="1"/>
</dbReference>
<dbReference type="AlphaFoldDB" id="A0A0J8AYX4"/>
<dbReference type="PANTHER" id="PTHR46124:SF2">
    <property type="entry name" value="D-AMINOACYL-TRNA DEACYLASE"/>
    <property type="match status" value="1"/>
</dbReference>
<dbReference type="PIRSF" id="PIRSF005902">
    <property type="entry name" value="DNase_TatD"/>
    <property type="match status" value="1"/>
</dbReference>
<keyword evidence="6" id="KW-1185">Reference proteome</keyword>
<evidence type="ECO:0000313" key="6">
    <source>
        <dbReference type="Proteomes" id="UP000052268"/>
    </source>
</evidence>
<dbReference type="InterPro" id="IPR018228">
    <property type="entry name" value="DNase_TatD-rel_CS"/>
</dbReference>
<dbReference type="GO" id="GO:0016788">
    <property type="term" value="F:hydrolase activity, acting on ester bonds"/>
    <property type="evidence" value="ECO:0007669"/>
    <property type="project" value="InterPro"/>
</dbReference>
<protein>
    <submittedName>
        <fullName evidence="5">LuxR family transcriptional regulator</fullName>
    </submittedName>
</protein>
<dbReference type="EMBL" id="JACU01000002">
    <property type="protein sequence ID" value="KMS59375.1"/>
    <property type="molecule type" value="Genomic_DNA"/>
</dbReference>
<dbReference type="PATRIC" id="fig|1114963.3.peg.743"/>
<dbReference type="PROSITE" id="PS01091">
    <property type="entry name" value="TATD_3"/>
    <property type="match status" value="1"/>
</dbReference>
<reference evidence="5 6" key="1">
    <citation type="journal article" date="2015" name="G3 (Bethesda)">
        <title>Insights into Ongoing Evolution of the Hexachlorocyclohexane Catabolic Pathway from Comparative Genomics of Ten Sphingomonadaceae Strains.</title>
        <authorList>
            <person name="Pearce S.L."/>
            <person name="Oakeshott J.G."/>
            <person name="Pandey G."/>
        </authorList>
    </citation>
    <scope>NUCLEOTIDE SEQUENCE [LARGE SCALE GENOMIC DNA]</scope>
    <source>
        <strain evidence="5 6">LL02</strain>
    </source>
</reference>
<dbReference type="GO" id="GO:0046872">
    <property type="term" value="F:metal ion binding"/>
    <property type="evidence" value="ECO:0007669"/>
    <property type="project" value="UniProtKB-KW"/>
</dbReference>
<dbReference type="Pfam" id="PF01026">
    <property type="entry name" value="TatD_DNase"/>
    <property type="match status" value="1"/>
</dbReference>
<comment type="caution">
    <text evidence="5">The sequence shown here is derived from an EMBL/GenBank/DDBJ whole genome shotgun (WGS) entry which is preliminary data.</text>
</comment>
<evidence type="ECO:0000256" key="3">
    <source>
        <dbReference type="ARBA" id="ARBA00022801"/>
    </source>
</evidence>
<dbReference type="RefSeq" id="WP_059150147.1">
    <property type="nucleotide sequence ID" value="NZ_KQ130452.1"/>
</dbReference>
<dbReference type="PROSITE" id="PS01090">
    <property type="entry name" value="TATD_2"/>
    <property type="match status" value="1"/>
</dbReference>
<keyword evidence="2 4" id="KW-0479">Metal-binding</keyword>
<feature type="binding site" evidence="4">
    <location>
        <position position="154"/>
    </location>
    <ligand>
        <name>a divalent metal cation</name>
        <dbReference type="ChEBI" id="CHEBI:60240"/>
        <label>2</label>
    </ligand>
</feature>
<keyword evidence="3" id="KW-0378">Hydrolase</keyword>
<sequence>MLIDSHCHLEYEGLVEDQQSVLARARAAGIAGFLNISTRQREWDRVVATAARERDVWASIGIHPHEADQHADLGEGALLEAAAHPRVIAIGETGLDYYYDKSDRAVQQALFRTHIAVARETGLPIIIHTRDAEDDTASILKDEMGKGAFPALIHCFTASAEFGHKVLDLGLTISISGIVTFKNAKDLQEVVKVIPEDRLLVETDSPFLAPIPHRGRKCEPAFTADTARFVADLRGVTLEQLGETTTRNFFGLFTKAAYADSPA</sequence>
<dbReference type="Proteomes" id="UP000052268">
    <property type="component" value="Unassembled WGS sequence"/>
</dbReference>
<feature type="binding site" evidence="4">
    <location>
        <position position="204"/>
    </location>
    <ligand>
        <name>a divalent metal cation</name>
        <dbReference type="ChEBI" id="CHEBI:60240"/>
        <label>1</label>
    </ligand>
</feature>
<dbReference type="InterPro" id="IPR015991">
    <property type="entry name" value="TatD/YcfH-like"/>
</dbReference>
<evidence type="ECO:0000256" key="4">
    <source>
        <dbReference type="PIRSR" id="PIRSR005902-1"/>
    </source>
</evidence>
<feature type="binding site" evidence="4">
    <location>
        <position position="8"/>
    </location>
    <ligand>
        <name>a divalent metal cation</name>
        <dbReference type="ChEBI" id="CHEBI:60240"/>
        <label>1</label>
    </ligand>
</feature>
<dbReference type="NCBIfam" id="TIGR00010">
    <property type="entry name" value="YchF/TatD family DNA exonuclease"/>
    <property type="match status" value="1"/>
</dbReference>
<evidence type="ECO:0000313" key="5">
    <source>
        <dbReference type="EMBL" id="KMS59375.1"/>
    </source>
</evidence>
<gene>
    <name evidence="5" type="ORF">V474_09215</name>
</gene>
<accession>A0A0J8AYX4</accession>
<feature type="binding site" evidence="4">
    <location>
        <position position="128"/>
    </location>
    <ligand>
        <name>a divalent metal cation</name>
        <dbReference type="ChEBI" id="CHEBI:60240"/>
        <label>2</label>
    </ligand>
</feature>
<name>A0A0J8AYX4_9SPHN</name>
<dbReference type="SUPFAM" id="SSF51556">
    <property type="entry name" value="Metallo-dependent hydrolases"/>
    <property type="match status" value="1"/>
</dbReference>
<dbReference type="InterPro" id="IPR032466">
    <property type="entry name" value="Metal_Hydrolase"/>
</dbReference>
<dbReference type="GO" id="GO:0005829">
    <property type="term" value="C:cytosol"/>
    <property type="evidence" value="ECO:0007669"/>
    <property type="project" value="TreeGrafter"/>
</dbReference>
<organism evidence="5 6">
    <name type="scientific">Novosphingobium barchaimii LL02</name>
    <dbReference type="NCBI Taxonomy" id="1114963"/>
    <lineage>
        <taxon>Bacteria</taxon>
        <taxon>Pseudomonadati</taxon>
        <taxon>Pseudomonadota</taxon>
        <taxon>Alphaproteobacteria</taxon>
        <taxon>Sphingomonadales</taxon>
        <taxon>Sphingomonadaceae</taxon>
        <taxon>Novosphingobium</taxon>
    </lineage>
</organism>
<dbReference type="PANTHER" id="PTHR46124">
    <property type="entry name" value="D-AMINOACYL-TRNA DEACYLASE"/>
    <property type="match status" value="1"/>
</dbReference>
<dbReference type="FunFam" id="3.20.20.140:FF:000005">
    <property type="entry name" value="TatD family hydrolase"/>
    <property type="match status" value="1"/>
</dbReference>
<proteinExistence type="inferred from homology"/>
<evidence type="ECO:0000256" key="1">
    <source>
        <dbReference type="ARBA" id="ARBA00009275"/>
    </source>
</evidence>
<dbReference type="InterPro" id="IPR001130">
    <property type="entry name" value="TatD-like"/>
</dbReference>
<evidence type="ECO:0000256" key="2">
    <source>
        <dbReference type="ARBA" id="ARBA00022723"/>
    </source>
</evidence>